<sequence>MNTLKKAIRIPLRDSELGEGLTIKRALPTRALRTVGPWCFLDHAGPVAHNMMNVGPHPHIGLQTFTWMIEGEIMHRDSLGYEQVIRAGQINLMTSGRGISHVEEAHSTGGLHLVQLWIALPASHRHGPAAFAHYPELPRWDDGAWQFTLLAGSLGQQHSPVEVYSPLVGVDIRLTAGEANANVSMELNPTYEYGVLVLKGRTKINGEMLDPSDFLYLSAGAAVLELARDGHEDLQLMVIGGEPLAQTPIIWWNFVGYSTEEVVEATRDWQAHSERFGTVLNTPLKRLPAPSVEGLVLHAHQRKSEE</sequence>
<proteinExistence type="inferred from homology"/>
<feature type="domain" description="Pirin N-terminal" evidence="4">
    <location>
        <begin position="23"/>
        <end position="118"/>
    </location>
</feature>
<dbReference type="OrthoDB" id="321327at2"/>
<comment type="cofactor">
    <cofactor evidence="2">
        <name>Fe cation</name>
        <dbReference type="ChEBI" id="CHEBI:24875"/>
    </cofactor>
    <text evidence="2">Binds 1 Fe cation per subunit.</text>
</comment>
<feature type="binding site" evidence="2">
    <location>
        <position position="57"/>
    </location>
    <ligand>
        <name>Fe cation</name>
        <dbReference type="ChEBI" id="CHEBI:24875"/>
    </ligand>
</feature>
<feature type="binding site" evidence="2">
    <location>
        <position position="59"/>
    </location>
    <ligand>
        <name>Fe cation</name>
        <dbReference type="ChEBI" id="CHEBI:24875"/>
    </ligand>
</feature>
<feature type="binding site" evidence="2">
    <location>
        <position position="103"/>
    </location>
    <ligand>
        <name>Fe cation</name>
        <dbReference type="ChEBI" id="CHEBI:24875"/>
    </ligand>
</feature>
<dbReference type="CDD" id="cd02909">
    <property type="entry name" value="cupin_pirin_N"/>
    <property type="match status" value="1"/>
</dbReference>
<accession>A0A4S8FG31</accession>
<dbReference type="PIRSF" id="PIRSF006232">
    <property type="entry name" value="Pirin"/>
    <property type="match status" value="1"/>
</dbReference>
<dbReference type="InterPro" id="IPR003829">
    <property type="entry name" value="Pirin_N_dom"/>
</dbReference>
<dbReference type="InterPro" id="IPR011051">
    <property type="entry name" value="RmlC_Cupin_sf"/>
</dbReference>
<dbReference type="Gene3D" id="2.60.120.10">
    <property type="entry name" value="Jelly Rolls"/>
    <property type="match status" value="2"/>
</dbReference>
<keyword evidence="2" id="KW-0408">Iron</keyword>
<evidence type="ECO:0000256" key="3">
    <source>
        <dbReference type="RuleBase" id="RU003457"/>
    </source>
</evidence>
<evidence type="ECO:0000256" key="2">
    <source>
        <dbReference type="PIRSR" id="PIRSR006232-1"/>
    </source>
</evidence>
<evidence type="ECO:0000259" key="4">
    <source>
        <dbReference type="Pfam" id="PF02678"/>
    </source>
</evidence>
<reference evidence="6 7" key="1">
    <citation type="journal article" date="2015" name="Antonie Van Leeuwenhoek">
        <title>Lampropedia puyangensis sp. nov., isolated from symptomatic bark of Populus ? euramericana canker and emended description of Lampropedia hyalina (Ehrenberg 1832) Lee et al. 2004.</title>
        <authorList>
            <person name="Li Y."/>
            <person name="Wang T."/>
            <person name="Piao C.G."/>
            <person name="Wang L.F."/>
            <person name="Tian G.Z."/>
            <person name="Zhu T.H."/>
            <person name="Guo M.W."/>
        </authorList>
    </citation>
    <scope>NUCLEOTIDE SEQUENCE [LARGE SCALE GENOMIC DNA]</scope>
    <source>
        <strain evidence="6 7">2-bin</strain>
    </source>
</reference>
<comment type="similarity">
    <text evidence="1 3">Belongs to the pirin family.</text>
</comment>
<dbReference type="InterPro" id="IPR008778">
    <property type="entry name" value="Pirin_C_dom"/>
</dbReference>
<protein>
    <submittedName>
        <fullName evidence="6">Pirin family protein</fullName>
    </submittedName>
</protein>
<dbReference type="InterPro" id="IPR014710">
    <property type="entry name" value="RmlC-like_jellyroll"/>
</dbReference>
<dbReference type="RefSeq" id="WP_136572153.1">
    <property type="nucleotide sequence ID" value="NZ_STFG01000001.1"/>
</dbReference>
<dbReference type="AlphaFoldDB" id="A0A4S8FG31"/>
<keyword evidence="2" id="KW-0479">Metal-binding</keyword>
<dbReference type="Pfam" id="PF05726">
    <property type="entry name" value="Pirin_C"/>
    <property type="match status" value="1"/>
</dbReference>
<evidence type="ECO:0000256" key="1">
    <source>
        <dbReference type="ARBA" id="ARBA00008416"/>
    </source>
</evidence>
<dbReference type="PANTHER" id="PTHR13903:SF8">
    <property type="entry name" value="PIRIN"/>
    <property type="match status" value="1"/>
</dbReference>
<evidence type="ECO:0000259" key="5">
    <source>
        <dbReference type="Pfam" id="PF05726"/>
    </source>
</evidence>
<evidence type="ECO:0000313" key="7">
    <source>
        <dbReference type="Proteomes" id="UP000308917"/>
    </source>
</evidence>
<organism evidence="6 7">
    <name type="scientific">Lampropedia puyangensis</name>
    <dbReference type="NCBI Taxonomy" id="1330072"/>
    <lineage>
        <taxon>Bacteria</taxon>
        <taxon>Pseudomonadati</taxon>
        <taxon>Pseudomonadota</taxon>
        <taxon>Betaproteobacteria</taxon>
        <taxon>Burkholderiales</taxon>
        <taxon>Comamonadaceae</taxon>
        <taxon>Lampropedia</taxon>
    </lineage>
</organism>
<name>A0A4S8FG31_9BURK</name>
<dbReference type="Pfam" id="PF02678">
    <property type="entry name" value="Pirin"/>
    <property type="match status" value="1"/>
</dbReference>
<dbReference type="GO" id="GO:0046872">
    <property type="term" value="F:metal ion binding"/>
    <property type="evidence" value="ECO:0007669"/>
    <property type="project" value="UniProtKB-KW"/>
</dbReference>
<comment type="caution">
    <text evidence="6">The sequence shown here is derived from an EMBL/GenBank/DDBJ whole genome shotgun (WGS) entry which is preliminary data.</text>
</comment>
<dbReference type="SUPFAM" id="SSF51182">
    <property type="entry name" value="RmlC-like cupins"/>
    <property type="match status" value="1"/>
</dbReference>
<dbReference type="Proteomes" id="UP000308917">
    <property type="component" value="Unassembled WGS sequence"/>
</dbReference>
<feature type="binding site" evidence="2">
    <location>
        <position position="101"/>
    </location>
    <ligand>
        <name>Fe cation</name>
        <dbReference type="ChEBI" id="CHEBI:24875"/>
    </ligand>
</feature>
<dbReference type="PANTHER" id="PTHR13903">
    <property type="entry name" value="PIRIN-RELATED"/>
    <property type="match status" value="1"/>
</dbReference>
<keyword evidence="7" id="KW-1185">Reference proteome</keyword>
<gene>
    <name evidence="6" type="ORF">E9531_02590</name>
</gene>
<evidence type="ECO:0000313" key="6">
    <source>
        <dbReference type="EMBL" id="THU05444.1"/>
    </source>
</evidence>
<dbReference type="EMBL" id="STFG01000001">
    <property type="protein sequence ID" value="THU05444.1"/>
    <property type="molecule type" value="Genomic_DNA"/>
</dbReference>
<feature type="domain" description="Pirin C-terminal" evidence="5">
    <location>
        <begin position="178"/>
        <end position="272"/>
    </location>
</feature>
<dbReference type="InterPro" id="IPR012093">
    <property type="entry name" value="Pirin"/>
</dbReference>